<evidence type="ECO:0000259" key="9">
    <source>
        <dbReference type="Pfam" id="PF24598"/>
    </source>
</evidence>
<evidence type="ECO:0000256" key="3">
    <source>
        <dbReference type="ARBA" id="ARBA00022927"/>
    </source>
</evidence>
<comment type="caution">
    <text evidence="10">The sequence shown here is derived from an EMBL/GenBank/DDBJ whole genome shotgun (WGS) entry which is preliminary data.</text>
</comment>
<keyword evidence="4" id="KW-0333">Golgi apparatus</keyword>
<dbReference type="Pfam" id="PF24598">
    <property type="entry name" value="DOP1_C"/>
    <property type="match status" value="1"/>
</dbReference>
<evidence type="ECO:0000313" key="11">
    <source>
        <dbReference type="Proteomes" id="UP001202479"/>
    </source>
</evidence>
<dbReference type="GO" id="GO:0005829">
    <property type="term" value="C:cytosol"/>
    <property type="evidence" value="ECO:0007669"/>
    <property type="project" value="GOC"/>
</dbReference>
<proteinExistence type="inferred from homology"/>
<dbReference type="GO" id="GO:0000139">
    <property type="term" value="C:Golgi membrane"/>
    <property type="evidence" value="ECO:0007669"/>
    <property type="project" value="UniProtKB-SubCell"/>
</dbReference>
<feature type="domain" description="DOP1-like C-terminal" evidence="9">
    <location>
        <begin position="1209"/>
        <end position="1659"/>
    </location>
</feature>
<dbReference type="GO" id="GO:0006895">
    <property type="term" value="P:Golgi to endosome transport"/>
    <property type="evidence" value="ECO:0007669"/>
    <property type="project" value="InterPro"/>
</dbReference>
<dbReference type="PANTHER" id="PTHR14042">
    <property type="entry name" value="DOPEY-RELATED"/>
    <property type="match status" value="1"/>
</dbReference>
<evidence type="ECO:0000256" key="5">
    <source>
        <dbReference type="ARBA" id="ARBA00023136"/>
    </source>
</evidence>
<reference evidence="10" key="1">
    <citation type="journal article" date="2022" name="DNA Res.">
        <title>Genome analysis of five recently described species of the CUG-Ser clade uncovers Candida theae as a new hybrid lineage with pathogenic potential in the Candida parapsilosis species complex.</title>
        <authorList>
            <person name="Mixao V."/>
            <person name="Del Olmo V."/>
            <person name="Hegedusova E."/>
            <person name="Saus E."/>
            <person name="Pryszcz L."/>
            <person name="Cillingova A."/>
            <person name="Nosek J."/>
            <person name="Gabaldon T."/>
        </authorList>
    </citation>
    <scope>NUCLEOTIDE SEQUENCE</scope>
    <source>
        <strain evidence="10">CBS 10844</strain>
    </source>
</reference>
<dbReference type="Proteomes" id="UP001202479">
    <property type="component" value="Unassembled WGS sequence"/>
</dbReference>
<dbReference type="Pfam" id="PF04118">
    <property type="entry name" value="Dopey_N"/>
    <property type="match status" value="1"/>
</dbReference>
<dbReference type="InterPro" id="IPR007249">
    <property type="entry name" value="DOP1_N"/>
</dbReference>
<dbReference type="GO" id="GO:0015031">
    <property type="term" value="P:protein transport"/>
    <property type="evidence" value="ECO:0007669"/>
    <property type="project" value="UniProtKB-KW"/>
</dbReference>
<keyword evidence="5" id="KW-0472">Membrane</keyword>
<sequence length="1678" mass="192237">MFKIISSSNLTAKEKKYEQQVEKVLATFGSLEEWADYIAFLSKLQKAIQLNLKLKEGSGNNFFVPAAGEVAYYLSLCLSSDLPNGVHQKALNIYELVFQNFSKSRLNSELSIWLPGLLPLFSYSSISIKPLQISIFKNLVIPKLTKEKLQVFTKPLILCLLAGLDDENSEIFDDTMNLLYLYKETLSDDSHFWHCMFLCIMTCPERRIGALKWCERYLPEFANAKDTEGKPLLSEEAQLCLIPEAGLLVRAFASSIELSASSDIVAIRGFFDLLLSRIPLDSAIFDSKVSRKDKEFLIMACCRLTMRKDMSLNRRVWNYFLGPEVDGENRATCRRNYFRNHVLSLLSKGLLKLAHSTSIRETIDALKMSVYLIMDRWEINYELTPLLFSTFLKTLFEYKDNEELNHSALKFFEETKEFYMWKEVNELVVRGEETDFKFLDFILRCFDIHEEESLTIHAPYAAACLLSKPQMSLKKLEVTESILNLIPSAVFTNADEISESQSHFSSEDLRQSTRNWYETLLDDADASAPYSQEELGAYIIERLEGLYMENITHLSHGTKLIDFLASILSSLASPKLKKRVADSTFDLLLSSSPSPSSSPNIQMDEKHKFVISSSISKLLENQFSKFMTTYQFEKFLKITLSSLWFSITSPNPADHQVESVKHLFGLIQSFSPSKVEAGLLDLFNTSPLPVKIVAFETIWLHTSNDADFLLQRQLQTLFDSADEETNKEAVNNLIRRLCGSHGTSKRFFKLLVNPAFEQDFMRISRKSIVKTDDLLRFLYCLQNIHKCLSFNTKVMREHISIDIADSSENKMTVIKANEWDVLSYKILLVTAIDHFLSLEVIDVSVYEESKIWKQKHAYSECLCMCLEIYSKLINGNEKNFPSLFHRLLSNAFTYLREKDKCEIESVMSKFLDCILHFLSCATVLRIDLKLLHVEEQDKGPVLINFLLEGIKDCRSSILLEKWMHLLMKLTHIFGESIFSVILLINDAIISKISKLFERLLAWEEFDVKDNFEHSMVSLFNGLENLLTISHGYLLHSRAKNQAEKPTNGSLDSVFFNNVIQSVFQIESPFTKSSEENKLYSMFIALHDAVKVTFKIWSWADFKSQVPDFVENYSTRSLTYVSYKLKYRTKKILDTFFELEKQEVISSLIASKGSLLSTLKLLNILDNGRSQITLPFLLNFLVSRCNSHLVPTDSGTYIDSDVNVEEVSAFLVAFFDLMDVDTVLDVWSQTLAFLEGVLTDFSRYRVIVPNLLRICKVLAVKTNGVRSGRELKNRKSLSDAFTRLLTQLVSEDTSFKEKEKEKDKDKATAAGDSLNSSDLTREKIVNIVCEVTPHLNEIIQDSDKTSVTISYIQNNALFVPGRSKRVSNLLSNSLDIVETIGKHYPIRCWKNMVSDLFNDNDFFKYSSVASEKWFSIINLWIENDKDKFGDKVSRLSYFSTNPAGTLFSWNEVAEIENKVEILKRITYMILVQPVDYFVNNLSLLFEVLKTLLQESSCPTAIRIEITTLLRAIALKSNEMHLLSHWSLINHELLSIFGIAKKSTKEISALNQDLSKLILFACKLLDELLILKPDEFNLSSWLFVKSCGFEKKDQTPSIIDTISQNVDFTFSKVDAFRLINGTVSDKKLRPLLEGINKIESIAQLRSFFESLSMIHYERTYSLMPVDYNACIADVFNDLLV</sequence>
<comment type="similarity">
    <text evidence="6">Belongs to the DOP1 family.</text>
</comment>
<evidence type="ECO:0008006" key="12">
    <source>
        <dbReference type="Google" id="ProtNLM"/>
    </source>
</evidence>
<dbReference type="InterPro" id="IPR056457">
    <property type="entry name" value="DOP1_C"/>
</dbReference>
<dbReference type="GeneID" id="73380660"/>
<gene>
    <name evidence="10" type="ORF">KGF56_003043</name>
</gene>
<dbReference type="GO" id="GO:0005768">
    <property type="term" value="C:endosome"/>
    <property type="evidence" value="ECO:0007669"/>
    <property type="project" value="TreeGrafter"/>
</dbReference>
<keyword evidence="11" id="KW-1185">Reference proteome</keyword>
<dbReference type="RefSeq" id="XP_049179888.1">
    <property type="nucleotide sequence ID" value="XM_049324335.1"/>
</dbReference>
<name>A0AAI9SW14_9ASCO</name>
<evidence type="ECO:0000256" key="6">
    <source>
        <dbReference type="ARBA" id="ARBA00046326"/>
    </source>
</evidence>
<dbReference type="GO" id="GO:0005802">
    <property type="term" value="C:trans-Golgi network"/>
    <property type="evidence" value="ECO:0007669"/>
    <property type="project" value="TreeGrafter"/>
</dbReference>
<evidence type="ECO:0000259" key="7">
    <source>
        <dbReference type="Pfam" id="PF04118"/>
    </source>
</evidence>
<evidence type="ECO:0000259" key="8">
    <source>
        <dbReference type="Pfam" id="PF24597"/>
    </source>
</evidence>
<protein>
    <recommendedName>
        <fullName evidence="12">Dopey N-terminal domain-containing protein</fullName>
    </recommendedName>
</protein>
<evidence type="ECO:0000313" key="10">
    <source>
        <dbReference type="EMBL" id="KAI3404143.2"/>
    </source>
</evidence>
<dbReference type="PANTHER" id="PTHR14042:SF24">
    <property type="entry name" value="PROTEIN DOPEY-1 HOMOLOG"/>
    <property type="match status" value="1"/>
</dbReference>
<accession>A0AAI9SW14</accession>
<organism evidence="10 11">
    <name type="scientific">Candida oxycetoniae</name>
    <dbReference type="NCBI Taxonomy" id="497107"/>
    <lineage>
        <taxon>Eukaryota</taxon>
        <taxon>Fungi</taxon>
        <taxon>Dikarya</taxon>
        <taxon>Ascomycota</taxon>
        <taxon>Saccharomycotina</taxon>
        <taxon>Pichiomycetes</taxon>
        <taxon>Debaryomycetaceae</taxon>
        <taxon>Candida/Lodderomyces clade</taxon>
        <taxon>Candida</taxon>
    </lineage>
</organism>
<dbReference type="EMBL" id="JAHUZD010000107">
    <property type="protein sequence ID" value="KAI3404143.2"/>
    <property type="molecule type" value="Genomic_DNA"/>
</dbReference>
<feature type="domain" description="DOP1 N-terminal" evidence="7">
    <location>
        <begin position="12"/>
        <end position="324"/>
    </location>
</feature>
<evidence type="ECO:0000256" key="4">
    <source>
        <dbReference type="ARBA" id="ARBA00023034"/>
    </source>
</evidence>
<dbReference type="InterPro" id="IPR056458">
    <property type="entry name" value="TPR_DOP1_M"/>
</dbReference>
<feature type="domain" description="DOP1-like middle TPR" evidence="8">
    <location>
        <begin position="337"/>
        <end position="517"/>
    </location>
</feature>
<keyword evidence="3" id="KW-0653">Protein transport</keyword>
<evidence type="ECO:0000256" key="1">
    <source>
        <dbReference type="ARBA" id="ARBA00004395"/>
    </source>
</evidence>
<dbReference type="Pfam" id="PF24597">
    <property type="entry name" value="TPR_DOP1_M"/>
    <property type="match status" value="1"/>
</dbReference>
<dbReference type="InterPro" id="IPR040314">
    <property type="entry name" value="DOP1"/>
</dbReference>
<keyword evidence="2" id="KW-0813">Transport</keyword>
<evidence type="ECO:0000256" key="2">
    <source>
        <dbReference type="ARBA" id="ARBA00022448"/>
    </source>
</evidence>
<comment type="subcellular location">
    <subcellularLocation>
        <location evidence="1">Golgi apparatus membrane</location>
        <topology evidence="1">Peripheral membrane protein</topology>
    </subcellularLocation>
</comment>